<keyword evidence="2" id="KW-0479">Metal-binding</keyword>
<keyword evidence="5" id="KW-1185">Reference proteome</keyword>
<evidence type="ECO:0000313" key="5">
    <source>
        <dbReference type="Proteomes" id="UP001367676"/>
    </source>
</evidence>
<comment type="cofactor">
    <cofactor evidence="2">
        <name>a divalent metal cation</name>
        <dbReference type="ChEBI" id="CHEBI:60240"/>
    </cofactor>
</comment>
<keyword evidence="2" id="KW-0547">Nucleotide-binding</keyword>
<dbReference type="EC" id="3.6.1.-" evidence="2"/>
<comment type="caution">
    <text evidence="4">The sequence shown here is derived from an EMBL/GenBank/DDBJ whole genome shotgun (WGS) entry which is preliminary data.</text>
</comment>
<gene>
    <name evidence="4" type="ORF">V9T40_001665</name>
</gene>
<dbReference type="PANTHER" id="PTHR12395">
    <property type="entry name" value="DOM-3 RELATED"/>
    <property type="match status" value="1"/>
</dbReference>
<comment type="subcellular location">
    <subcellularLocation>
        <location evidence="2">Nucleus</location>
    </subcellularLocation>
</comment>
<evidence type="ECO:0000313" key="4">
    <source>
        <dbReference type="EMBL" id="KAK7595232.1"/>
    </source>
</evidence>
<feature type="domain" description="RAI1-like" evidence="3">
    <location>
        <begin position="252"/>
        <end position="588"/>
    </location>
</feature>
<feature type="domain" description="RAI1-like" evidence="3">
    <location>
        <begin position="1"/>
        <end position="219"/>
    </location>
</feature>
<keyword evidence="2" id="KW-0694">RNA-binding</keyword>
<accession>A0AAN9TJ50</accession>
<dbReference type="AlphaFoldDB" id="A0AAN9TJ50"/>
<dbReference type="Pfam" id="PF08652">
    <property type="entry name" value="RAI1"/>
    <property type="match status" value="2"/>
</dbReference>
<evidence type="ECO:0000256" key="1">
    <source>
        <dbReference type="ARBA" id="ARBA00006562"/>
    </source>
</evidence>
<keyword evidence="2" id="KW-0540">Nuclease</keyword>
<dbReference type="GO" id="GO:0000166">
    <property type="term" value="F:nucleotide binding"/>
    <property type="evidence" value="ECO:0007669"/>
    <property type="project" value="UniProtKB-KW"/>
</dbReference>
<comment type="similarity">
    <text evidence="1 2">Belongs to the DXO/Dom3Z family.</text>
</comment>
<organism evidence="4 5">
    <name type="scientific">Parthenolecanium corni</name>
    <dbReference type="NCBI Taxonomy" id="536013"/>
    <lineage>
        <taxon>Eukaryota</taxon>
        <taxon>Metazoa</taxon>
        <taxon>Ecdysozoa</taxon>
        <taxon>Arthropoda</taxon>
        <taxon>Hexapoda</taxon>
        <taxon>Insecta</taxon>
        <taxon>Pterygota</taxon>
        <taxon>Neoptera</taxon>
        <taxon>Paraneoptera</taxon>
        <taxon>Hemiptera</taxon>
        <taxon>Sternorrhyncha</taxon>
        <taxon>Coccoidea</taxon>
        <taxon>Coccidae</taxon>
        <taxon>Parthenolecanium</taxon>
    </lineage>
</organism>
<keyword evidence="2" id="KW-0378">Hydrolase</keyword>
<dbReference type="InterPro" id="IPR039039">
    <property type="entry name" value="RAI1-like_fam"/>
</dbReference>
<protein>
    <recommendedName>
        <fullName evidence="2">Decapping nuclease</fullName>
        <ecNumber evidence="2">3.6.1.-</ecNumber>
    </recommendedName>
</protein>
<dbReference type="InterPro" id="IPR013961">
    <property type="entry name" value="RAI1"/>
</dbReference>
<dbReference type="GO" id="GO:0034353">
    <property type="term" value="F:mRNA 5'-diphosphatase activity"/>
    <property type="evidence" value="ECO:0007669"/>
    <property type="project" value="TreeGrafter"/>
</dbReference>
<reference evidence="4 5" key="1">
    <citation type="submission" date="2024-03" db="EMBL/GenBank/DDBJ databases">
        <title>Adaptation during the transition from Ophiocordyceps entomopathogen to insect associate is accompanied by gene loss and intensified selection.</title>
        <authorList>
            <person name="Ward C.M."/>
            <person name="Onetto C.A."/>
            <person name="Borneman A.R."/>
        </authorList>
    </citation>
    <scope>NUCLEOTIDE SEQUENCE [LARGE SCALE GENOMIC DNA]</scope>
    <source>
        <strain evidence="4">AWRI1</strain>
        <tissue evidence="4">Single Adult Female</tissue>
    </source>
</reference>
<dbReference type="GO" id="GO:0000956">
    <property type="term" value="P:nuclear-transcribed mRNA catabolic process"/>
    <property type="evidence" value="ECO:0007669"/>
    <property type="project" value="TreeGrafter"/>
</dbReference>
<name>A0AAN9TJ50_9HEMI</name>
<evidence type="ECO:0000259" key="3">
    <source>
        <dbReference type="Pfam" id="PF08652"/>
    </source>
</evidence>
<dbReference type="GO" id="GO:0046872">
    <property type="term" value="F:metal ion binding"/>
    <property type="evidence" value="ECO:0007669"/>
    <property type="project" value="UniProtKB-KW"/>
</dbReference>
<proteinExistence type="inferred from homology"/>
<comment type="function">
    <text evidence="2">Decapping enzyme for NAD-capped RNAs: specifically hydrolyzes the nicotinamide adenine dinucleotide (NAD) cap from a subset of RNAs by removing the entire NAD moiety from the 5'-end of an NAD-capped RNA.</text>
</comment>
<dbReference type="GO" id="GO:0003723">
    <property type="term" value="F:RNA binding"/>
    <property type="evidence" value="ECO:0007669"/>
    <property type="project" value="UniProtKB-KW"/>
</dbReference>
<dbReference type="GO" id="GO:0110155">
    <property type="term" value="P:NAD-cap decapping"/>
    <property type="evidence" value="ECO:0007669"/>
    <property type="project" value="TreeGrafter"/>
</dbReference>
<dbReference type="GO" id="GO:0004518">
    <property type="term" value="F:nuclease activity"/>
    <property type="evidence" value="ECO:0007669"/>
    <property type="project" value="UniProtKB-KW"/>
</dbReference>
<dbReference type="GO" id="GO:0005829">
    <property type="term" value="C:cytosol"/>
    <property type="evidence" value="ECO:0007669"/>
    <property type="project" value="TreeGrafter"/>
</dbReference>
<dbReference type="EMBL" id="JBBCAQ010000019">
    <property type="protein sequence ID" value="KAK7595232.1"/>
    <property type="molecule type" value="Genomic_DNA"/>
</dbReference>
<dbReference type="PANTHER" id="PTHR12395:SF9">
    <property type="entry name" value="DECAPPING AND EXORIBONUCLEASE PROTEIN"/>
    <property type="match status" value="1"/>
</dbReference>
<evidence type="ECO:0000256" key="2">
    <source>
        <dbReference type="RuleBase" id="RU367113"/>
    </source>
</evidence>
<dbReference type="GO" id="GO:0005634">
    <property type="term" value="C:nucleus"/>
    <property type="evidence" value="ECO:0007669"/>
    <property type="project" value="UniProtKB-SubCell"/>
</dbReference>
<sequence>MKTPFLESDDWCIDAVKVRNMIFLCVIPTEDDKKIYQKFKPNEYWGRKFEQCMQTDDPDNEPDLRTPLNVNKDFCLVFRAKINCHHLIYGGETDVLELDHKLSTDSEILNVDPSSFVELKTGYSGNRYTDRFRKLNLLNCWTQTYLSGIENVLWGFQNGKGRLSYIKPYKTSTLPNEAQNTWSPRVSQGFLEQFLNFVKTTMQNERDMTYYRFNKNARQSPDNFVSADDEKMASENLRIVMKDDYFPSFSCPSIIGFYCIDEKRQFLPSSKNLKYLLRPNPTAKLNLNSGFETYIPKTETIENEERIDSLFHWISHNQYFSTLTQEREYTFVCFRGLLTTIMRTPYERQEDWFISAVKVKNVIFLCTFHTDDKKAKIQASKTKQEEYFEFWGRKFEQYMLTDDPRKKPDLLKPVNANEEFCLVFRAKLNSNRLIYGGETDGINNRKLTDPDSQLKSISPAEFVELKTNRIIQSSHQDRNFKKFKLLKWWSQSFLVGIQKIICGFRDDDGIVRQFHDFRTSDLTKMAQQFWSPRVCMRFLDDFLNFVKATMESEPDMSQWRFDWKPGWPQVTAEKMTPSSVYNIIPSWFLNECKNY</sequence>
<keyword evidence="2" id="KW-0539">Nucleus</keyword>
<dbReference type="Proteomes" id="UP001367676">
    <property type="component" value="Unassembled WGS sequence"/>
</dbReference>